<dbReference type="AlphaFoldDB" id="A0AAV2CBP8"/>
<keyword evidence="2" id="KW-1185">Reference proteome</keyword>
<dbReference type="EMBL" id="OZ034813">
    <property type="protein sequence ID" value="CAL1353281.1"/>
    <property type="molecule type" value="Genomic_DNA"/>
</dbReference>
<accession>A0AAV2CBP8</accession>
<evidence type="ECO:0000313" key="2">
    <source>
        <dbReference type="Proteomes" id="UP001497516"/>
    </source>
</evidence>
<gene>
    <name evidence="1" type="ORF">LTRI10_LOCUS1193</name>
</gene>
<sequence length="130" mass="14291">MPNNCVCRSASTMFFSQPAIHVHRSSSSPRLLVVFPRPFVFAVVVAVFIPDSTEVIDKQPPYILCQRPSALQSLATPSPNQVCSFYPLRVSSVNMPLTGTSLVPSPAITRLSFLPFNFDIHFAFAGFSID</sequence>
<dbReference type="Proteomes" id="UP001497516">
    <property type="component" value="Chromosome 1"/>
</dbReference>
<name>A0AAV2CBP8_9ROSI</name>
<organism evidence="1 2">
    <name type="scientific">Linum trigynum</name>
    <dbReference type="NCBI Taxonomy" id="586398"/>
    <lineage>
        <taxon>Eukaryota</taxon>
        <taxon>Viridiplantae</taxon>
        <taxon>Streptophyta</taxon>
        <taxon>Embryophyta</taxon>
        <taxon>Tracheophyta</taxon>
        <taxon>Spermatophyta</taxon>
        <taxon>Magnoliopsida</taxon>
        <taxon>eudicotyledons</taxon>
        <taxon>Gunneridae</taxon>
        <taxon>Pentapetalae</taxon>
        <taxon>rosids</taxon>
        <taxon>fabids</taxon>
        <taxon>Malpighiales</taxon>
        <taxon>Linaceae</taxon>
        <taxon>Linum</taxon>
    </lineage>
</organism>
<protein>
    <submittedName>
        <fullName evidence="1">Uncharacterized protein</fullName>
    </submittedName>
</protein>
<proteinExistence type="predicted"/>
<reference evidence="1 2" key="1">
    <citation type="submission" date="2024-04" db="EMBL/GenBank/DDBJ databases">
        <authorList>
            <person name="Fracassetti M."/>
        </authorList>
    </citation>
    <scope>NUCLEOTIDE SEQUENCE [LARGE SCALE GENOMIC DNA]</scope>
</reference>
<evidence type="ECO:0000313" key="1">
    <source>
        <dbReference type="EMBL" id="CAL1353281.1"/>
    </source>
</evidence>